<evidence type="ECO:0000313" key="1">
    <source>
        <dbReference type="EMBL" id="SVC20781.1"/>
    </source>
</evidence>
<dbReference type="AlphaFoldDB" id="A0A382KDF1"/>
<gene>
    <name evidence="1" type="ORF">METZ01_LOCUS273635</name>
</gene>
<reference evidence="1" key="1">
    <citation type="submission" date="2018-05" db="EMBL/GenBank/DDBJ databases">
        <authorList>
            <person name="Lanie J.A."/>
            <person name="Ng W.-L."/>
            <person name="Kazmierczak K.M."/>
            <person name="Andrzejewski T.M."/>
            <person name="Davidsen T.M."/>
            <person name="Wayne K.J."/>
            <person name="Tettelin H."/>
            <person name="Glass J.I."/>
            <person name="Rusch D."/>
            <person name="Podicherti R."/>
            <person name="Tsui H.-C.T."/>
            <person name="Winkler M.E."/>
        </authorList>
    </citation>
    <scope>NUCLEOTIDE SEQUENCE</scope>
</reference>
<dbReference type="EMBL" id="UINC01079099">
    <property type="protein sequence ID" value="SVC20781.1"/>
    <property type="molecule type" value="Genomic_DNA"/>
</dbReference>
<name>A0A382KDF1_9ZZZZ</name>
<proteinExistence type="predicted"/>
<protein>
    <submittedName>
        <fullName evidence="1">Uncharacterized protein</fullName>
    </submittedName>
</protein>
<accession>A0A382KDF1</accession>
<organism evidence="1">
    <name type="scientific">marine metagenome</name>
    <dbReference type="NCBI Taxonomy" id="408172"/>
    <lineage>
        <taxon>unclassified sequences</taxon>
        <taxon>metagenomes</taxon>
        <taxon>ecological metagenomes</taxon>
    </lineage>
</organism>
<feature type="non-terminal residue" evidence="1">
    <location>
        <position position="1"/>
    </location>
</feature>
<sequence>AESFPLNIIANEDVKNLVDIPIIPLTHIQKIAPGPPIDIATETPAILPIPTVADKAVDKAAK</sequence>